<evidence type="ECO:0000313" key="4">
    <source>
        <dbReference type="Proteomes" id="UP000271573"/>
    </source>
</evidence>
<dbReference type="EMBL" id="AP019307">
    <property type="protein sequence ID" value="BBH17212.1"/>
    <property type="molecule type" value="Genomic_DNA"/>
</dbReference>
<keyword evidence="4" id="KW-1185">Reference proteome</keyword>
<accession>A0A3G9IG18</accession>
<dbReference type="Proteomes" id="UP000271573">
    <property type="component" value="Chromosome"/>
</dbReference>
<protein>
    <recommendedName>
        <fullName evidence="2">TadE-like domain-containing protein</fullName>
    </recommendedName>
</protein>
<feature type="domain" description="TadE-like" evidence="2">
    <location>
        <begin position="10"/>
        <end position="53"/>
    </location>
</feature>
<proteinExistence type="predicted"/>
<dbReference type="AlphaFoldDB" id="A0A3G9IG18"/>
<keyword evidence="1" id="KW-0812">Transmembrane</keyword>
<dbReference type="OrthoDB" id="5190946at2"/>
<name>A0A3G9IG18_9ACTN</name>
<evidence type="ECO:0000259" key="2">
    <source>
        <dbReference type="Pfam" id="PF07811"/>
    </source>
</evidence>
<dbReference type="RefSeq" id="WP_125568214.1">
    <property type="nucleotide sequence ID" value="NZ_AP019307.1"/>
</dbReference>
<evidence type="ECO:0000256" key="1">
    <source>
        <dbReference type="SAM" id="Phobius"/>
    </source>
</evidence>
<dbReference type="KEGG" id="nbe:Back2_14990"/>
<dbReference type="Pfam" id="PF07811">
    <property type="entry name" value="TadE"/>
    <property type="match status" value="1"/>
</dbReference>
<keyword evidence="1" id="KW-0472">Membrane</keyword>
<gene>
    <name evidence="3" type="ORF">Back2_14990</name>
</gene>
<dbReference type="InterPro" id="IPR012495">
    <property type="entry name" value="TadE-like_dom"/>
</dbReference>
<keyword evidence="1" id="KW-1133">Transmembrane helix</keyword>
<reference evidence="3 4" key="1">
    <citation type="submission" date="2018-11" db="EMBL/GenBank/DDBJ databases">
        <title>Complete genome sequence of Nocardioides baekrokdamisoli strain KCTC 39748.</title>
        <authorList>
            <person name="Kang S.W."/>
            <person name="Lee K.C."/>
            <person name="Kim K.K."/>
            <person name="Kim J.S."/>
            <person name="Kim D.S."/>
            <person name="Ko S.H."/>
            <person name="Yang S.H."/>
            <person name="Shin Y.K."/>
            <person name="Lee J.S."/>
        </authorList>
    </citation>
    <scope>NUCLEOTIDE SEQUENCE [LARGE SCALE GENOMIC DNA]</scope>
    <source>
        <strain evidence="3 4">KCTC 39748</strain>
    </source>
</reference>
<evidence type="ECO:0000313" key="3">
    <source>
        <dbReference type="EMBL" id="BBH17212.1"/>
    </source>
</evidence>
<feature type="transmembrane region" description="Helical" evidence="1">
    <location>
        <begin position="16"/>
        <end position="38"/>
    </location>
</feature>
<sequence length="132" mass="13505">MPEPADDEHGAQAVEFALLFALVIGPMLYGIIGLGFALHQKITMAELAREAARVQAICLSSGTGCPTSAQTRALSIYSGPAPTWTWASTTCSATSGYAADVTVTVSVGAYFPMPSFIPMSTVTGTATAPCGG</sequence>
<organism evidence="3 4">
    <name type="scientific">Nocardioides baekrokdamisoli</name>
    <dbReference type="NCBI Taxonomy" id="1804624"/>
    <lineage>
        <taxon>Bacteria</taxon>
        <taxon>Bacillati</taxon>
        <taxon>Actinomycetota</taxon>
        <taxon>Actinomycetes</taxon>
        <taxon>Propionibacteriales</taxon>
        <taxon>Nocardioidaceae</taxon>
        <taxon>Nocardioides</taxon>
    </lineage>
</organism>